<dbReference type="Proteomes" id="UP000215738">
    <property type="component" value="Unassembled WGS sequence"/>
</dbReference>
<organism evidence="13 15">
    <name type="scientific">Actinobacillus seminis</name>
    <dbReference type="NCBI Taxonomy" id="722"/>
    <lineage>
        <taxon>Bacteria</taxon>
        <taxon>Pseudomonadati</taxon>
        <taxon>Pseudomonadota</taxon>
        <taxon>Gammaproteobacteria</taxon>
        <taxon>Pasteurellales</taxon>
        <taxon>Pasteurellaceae</taxon>
        <taxon>Actinobacillus</taxon>
    </lineage>
</organism>
<dbReference type="PANTHER" id="PTHR47360">
    <property type="entry name" value="MUREIN DD-ENDOPEPTIDASE MEPS/MUREIN LD-CARBOXYPEPTIDASE"/>
    <property type="match status" value="1"/>
</dbReference>
<evidence type="ECO:0000256" key="2">
    <source>
        <dbReference type="ARBA" id="ARBA00007074"/>
    </source>
</evidence>
<dbReference type="Pfam" id="PF00877">
    <property type="entry name" value="NLPC_P60"/>
    <property type="match status" value="1"/>
</dbReference>
<keyword evidence="8" id="KW-0564">Palmitate</keyword>
<dbReference type="InterPro" id="IPR038765">
    <property type="entry name" value="Papain-like_cys_pep_sf"/>
</dbReference>
<dbReference type="GO" id="GO:0006508">
    <property type="term" value="P:proteolysis"/>
    <property type="evidence" value="ECO:0007669"/>
    <property type="project" value="UniProtKB-KW"/>
</dbReference>
<keyword evidence="9" id="KW-0449">Lipoprotein</keyword>
<dbReference type="Gene3D" id="3.90.1720.10">
    <property type="entry name" value="endopeptidase domain like (from Nostoc punctiforme)"/>
    <property type="match status" value="1"/>
</dbReference>
<comment type="similarity">
    <text evidence="2">Belongs to the peptidase C40 family.</text>
</comment>
<proteinExistence type="inferred from homology"/>
<dbReference type="RefSeq" id="WP_094946451.1">
    <property type="nucleotide sequence ID" value="NZ_NLFK01000005.1"/>
</dbReference>
<evidence type="ECO:0000256" key="9">
    <source>
        <dbReference type="ARBA" id="ARBA00023288"/>
    </source>
</evidence>
<keyword evidence="5 13" id="KW-0378">Hydrolase</keyword>
<dbReference type="OrthoDB" id="9807055at2"/>
<dbReference type="AlphaFoldDB" id="A0A263HDI3"/>
<reference evidence="12 14" key="1">
    <citation type="submission" date="2017-07" db="EMBL/GenBank/DDBJ databases">
        <title>Virulence factors identified in Actinobacillus seminis.</title>
        <authorList>
            <person name="Negrete-Abascal E."/>
            <person name="Vaca-Pacheco S."/>
            <person name="Montes-Garcia F."/>
            <person name="Leyto-Gil A.M."/>
            <person name="Fragoso-Garcia E."/>
            <person name="Carvente-Garcia R."/>
            <person name="Perez-Agueros S."/>
            <person name="Castelan-Sanchez H.G."/>
            <person name="Garcia-Molina A."/>
            <person name="Villamar T.E."/>
            <person name="Vazquez-Cruz C."/>
        </authorList>
    </citation>
    <scope>NUCLEOTIDE SEQUENCE [LARGE SCALE GENOMIC DNA]</scope>
    <source>
        <strain evidence="12 14">ATCC 15768</strain>
    </source>
</reference>
<evidence type="ECO:0000313" key="12">
    <source>
        <dbReference type="EMBL" id="OZN24998.1"/>
    </source>
</evidence>
<evidence type="ECO:0000313" key="13">
    <source>
        <dbReference type="EMBL" id="SUU36261.1"/>
    </source>
</evidence>
<evidence type="ECO:0000256" key="8">
    <source>
        <dbReference type="ARBA" id="ARBA00023139"/>
    </source>
</evidence>
<reference evidence="13 15" key="2">
    <citation type="submission" date="2018-06" db="EMBL/GenBank/DDBJ databases">
        <authorList>
            <consortium name="Pathogen Informatics"/>
            <person name="Doyle S."/>
        </authorList>
    </citation>
    <scope>NUCLEOTIDE SEQUENCE [LARGE SCALE GENOMIC DNA]</scope>
    <source>
        <strain evidence="13 15">NCTC10851</strain>
    </source>
</reference>
<dbReference type="GO" id="GO:0016020">
    <property type="term" value="C:membrane"/>
    <property type="evidence" value="ECO:0007669"/>
    <property type="project" value="UniProtKB-SubCell"/>
</dbReference>
<dbReference type="Proteomes" id="UP000254507">
    <property type="component" value="Unassembled WGS sequence"/>
</dbReference>
<dbReference type="EMBL" id="UFSB01000001">
    <property type="protein sequence ID" value="SUU36261.1"/>
    <property type="molecule type" value="Genomic_DNA"/>
</dbReference>
<keyword evidence="6" id="KW-0788">Thiol protease</keyword>
<dbReference type="PROSITE" id="PS51257">
    <property type="entry name" value="PROKAR_LIPOPROTEIN"/>
    <property type="match status" value="1"/>
</dbReference>
<evidence type="ECO:0000259" key="11">
    <source>
        <dbReference type="PROSITE" id="PS51935"/>
    </source>
</evidence>
<feature type="chain" id="PRO_5044571913" evidence="10">
    <location>
        <begin position="26"/>
        <end position="165"/>
    </location>
</feature>
<evidence type="ECO:0000256" key="3">
    <source>
        <dbReference type="ARBA" id="ARBA00022670"/>
    </source>
</evidence>
<accession>A0A263HDI3</accession>
<dbReference type="PANTHER" id="PTHR47360:SF3">
    <property type="entry name" value="MUREIN DD-ENDOPEPTIDASE MEPS_MUREIN LD-CARBOXYPEPTIDASE"/>
    <property type="match status" value="1"/>
</dbReference>
<dbReference type="InterPro" id="IPR000064">
    <property type="entry name" value="NLP_P60_dom"/>
</dbReference>
<protein>
    <submittedName>
        <fullName evidence="13">NLP/P60 protein</fullName>
        <ecNumber evidence="13">3.4.-.-</ecNumber>
    </submittedName>
</protein>
<dbReference type="InterPro" id="IPR052062">
    <property type="entry name" value="Murein_DD/LD_carboxypeptidase"/>
</dbReference>
<evidence type="ECO:0000313" key="15">
    <source>
        <dbReference type="Proteomes" id="UP000254507"/>
    </source>
</evidence>
<keyword evidence="4 10" id="KW-0732">Signal</keyword>
<gene>
    <name evidence="13" type="primary">spr_1</name>
    <name evidence="12" type="ORF">CFY87_06645</name>
    <name evidence="13" type="ORF">NCTC10851_01162</name>
</gene>
<evidence type="ECO:0000256" key="6">
    <source>
        <dbReference type="ARBA" id="ARBA00022807"/>
    </source>
</evidence>
<dbReference type="GO" id="GO:0008234">
    <property type="term" value="F:cysteine-type peptidase activity"/>
    <property type="evidence" value="ECO:0007669"/>
    <property type="project" value="UniProtKB-KW"/>
</dbReference>
<dbReference type="InParanoid" id="A0A263HDI3"/>
<evidence type="ECO:0000256" key="4">
    <source>
        <dbReference type="ARBA" id="ARBA00022729"/>
    </source>
</evidence>
<evidence type="ECO:0000256" key="5">
    <source>
        <dbReference type="ARBA" id="ARBA00022801"/>
    </source>
</evidence>
<evidence type="ECO:0000313" key="14">
    <source>
        <dbReference type="Proteomes" id="UP000215738"/>
    </source>
</evidence>
<keyword evidence="14" id="KW-1185">Reference proteome</keyword>
<evidence type="ECO:0000256" key="7">
    <source>
        <dbReference type="ARBA" id="ARBA00023136"/>
    </source>
</evidence>
<dbReference type="FunCoup" id="A0A263HDI3">
    <property type="interactions" value="18"/>
</dbReference>
<keyword evidence="7" id="KW-0472">Membrane</keyword>
<dbReference type="PROSITE" id="PS51935">
    <property type="entry name" value="NLPC_P60"/>
    <property type="match status" value="1"/>
</dbReference>
<sequence>MLKKIFIISGLALLTACSNSGSVNVKNNKEPRFINGVKTNTPSRSFVEFEKQLAQVYQEWVGTRYRLGGESKNGIDCSAFTQIALANVFGISLPRSTFEQRHAGKQIQKVNLKPGDLVFFRANRHVGIYISNNEFMHAGTRSGVTISSLTDSYWRRTYTQSRRVI</sequence>
<dbReference type="SUPFAM" id="SSF54001">
    <property type="entry name" value="Cysteine proteinases"/>
    <property type="match status" value="1"/>
</dbReference>
<evidence type="ECO:0000256" key="10">
    <source>
        <dbReference type="SAM" id="SignalP"/>
    </source>
</evidence>
<dbReference type="EMBL" id="NLFK01000005">
    <property type="protein sequence ID" value="OZN24998.1"/>
    <property type="molecule type" value="Genomic_DNA"/>
</dbReference>
<evidence type="ECO:0000256" key="1">
    <source>
        <dbReference type="ARBA" id="ARBA00004635"/>
    </source>
</evidence>
<feature type="signal peptide" evidence="10">
    <location>
        <begin position="1"/>
        <end position="25"/>
    </location>
</feature>
<name>A0A263HDI3_9PAST</name>
<keyword evidence="3" id="KW-0645">Protease</keyword>
<feature type="domain" description="NlpC/P60" evidence="11">
    <location>
        <begin position="47"/>
        <end position="165"/>
    </location>
</feature>
<comment type="subcellular location">
    <subcellularLocation>
        <location evidence="1">Membrane</location>
        <topology evidence="1">Lipid-anchor</topology>
    </subcellularLocation>
</comment>
<dbReference type="EC" id="3.4.-.-" evidence="13"/>